<evidence type="ECO:0000256" key="4">
    <source>
        <dbReference type="ARBA" id="ARBA00022692"/>
    </source>
</evidence>
<keyword evidence="6 7" id="KW-0472">Membrane</keyword>
<evidence type="ECO:0000256" key="2">
    <source>
        <dbReference type="ARBA" id="ARBA00005745"/>
    </source>
</evidence>
<evidence type="ECO:0000256" key="3">
    <source>
        <dbReference type="ARBA" id="ARBA00022475"/>
    </source>
</evidence>
<feature type="transmembrane region" description="Helical" evidence="7">
    <location>
        <begin position="156"/>
        <end position="176"/>
    </location>
</feature>
<comment type="caution">
    <text evidence="9">The sequence shown here is derived from an EMBL/GenBank/DDBJ whole genome shotgun (WGS) entry which is preliminary data.</text>
</comment>
<dbReference type="GO" id="GO:0005886">
    <property type="term" value="C:plasma membrane"/>
    <property type="evidence" value="ECO:0007669"/>
    <property type="project" value="UniProtKB-SubCell"/>
</dbReference>
<feature type="transmembrane region" description="Helical" evidence="7">
    <location>
        <begin position="110"/>
        <end position="136"/>
    </location>
</feature>
<dbReference type="PANTHER" id="PTHR30012">
    <property type="entry name" value="GENERAL SECRETION PATHWAY PROTEIN"/>
    <property type="match status" value="1"/>
</dbReference>
<dbReference type="InterPro" id="IPR042094">
    <property type="entry name" value="T2SS_GspF_sf"/>
</dbReference>
<keyword evidence="4 7" id="KW-0812">Transmembrane</keyword>
<dbReference type="Proteomes" id="UP000216797">
    <property type="component" value="Unassembled WGS sequence"/>
</dbReference>
<dbReference type="NCBIfam" id="NF041012">
    <property type="entry name" value="T4P_ComGB"/>
    <property type="match status" value="1"/>
</dbReference>
<dbReference type="RefSeq" id="WP_095005851.1">
    <property type="nucleotide sequence ID" value="NZ_LHUG01000002.1"/>
</dbReference>
<accession>A0A267HTL4</accession>
<dbReference type="Pfam" id="PF00482">
    <property type="entry name" value="T2SSF"/>
    <property type="match status" value="2"/>
</dbReference>
<feature type="domain" description="Type II secretion system protein GspF" evidence="8">
    <location>
        <begin position="16"/>
        <end position="133"/>
    </location>
</feature>
<evidence type="ECO:0000313" key="9">
    <source>
        <dbReference type="EMBL" id="PAB01686.1"/>
    </source>
</evidence>
<dbReference type="Gene3D" id="1.20.81.30">
    <property type="entry name" value="Type II secretion system (T2SS), domain F"/>
    <property type="match status" value="2"/>
</dbReference>
<keyword evidence="3" id="KW-1003">Cell membrane</keyword>
<dbReference type="InterPro" id="IPR018076">
    <property type="entry name" value="T2SS_GspF_dom"/>
</dbReference>
<dbReference type="EMBL" id="LHUG01000002">
    <property type="protein sequence ID" value="PAB01686.1"/>
    <property type="molecule type" value="Genomic_DNA"/>
</dbReference>
<protein>
    <recommendedName>
        <fullName evidence="8">Type II secretion system protein GspF domain-containing protein</fullName>
    </recommendedName>
</protein>
<evidence type="ECO:0000313" key="10">
    <source>
        <dbReference type="Proteomes" id="UP000216797"/>
    </source>
</evidence>
<sequence length="337" mass="37904">MKKFCNKSNDKQRLVKTLADLLLSGFTLLQAIEVLQRSHEFDELKLAAFRKALAAGTALSEVFVTIDFTAAEIAQVQLAAEQGLLAETLRQIAEQLELVTKQKRALQQVLSYPLLLLLFVSGVMGSLHHFLLPQLLASDMLPKNHWGLLFLRYSPYVFLIFVIGILGTSILLKCYFNKISALKQATFFSHLPLVNHFYRLFIGSYFALEWGKLFCQGLEINQIIQVMQKIAPNSLLCQIACELDGALQQGEPLSKKLQTYPFLPPEFSLIVFQGQATGKMGTELILYSKLCSQKLNYKVERGISLIQPVVFVVIAILIISVYGALFLPLYENIQLNN</sequence>
<dbReference type="PANTHER" id="PTHR30012:SF0">
    <property type="entry name" value="TYPE II SECRETION SYSTEM PROTEIN F-RELATED"/>
    <property type="match status" value="1"/>
</dbReference>
<evidence type="ECO:0000256" key="1">
    <source>
        <dbReference type="ARBA" id="ARBA00004651"/>
    </source>
</evidence>
<keyword evidence="5 7" id="KW-1133">Transmembrane helix</keyword>
<evidence type="ECO:0000259" key="8">
    <source>
        <dbReference type="Pfam" id="PF00482"/>
    </source>
</evidence>
<evidence type="ECO:0000256" key="5">
    <source>
        <dbReference type="ARBA" id="ARBA00022989"/>
    </source>
</evidence>
<feature type="transmembrane region" description="Helical" evidence="7">
    <location>
        <begin position="305"/>
        <end position="330"/>
    </location>
</feature>
<comment type="subcellular location">
    <subcellularLocation>
        <location evidence="1">Cell membrane</location>
        <topology evidence="1">Multi-pass membrane protein</topology>
    </subcellularLocation>
</comment>
<dbReference type="InterPro" id="IPR003004">
    <property type="entry name" value="GspF/PilC"/>
</dbReference>
<comment type="similarity">
    <text evidence="2">Belongs to the GSP F family.</text>
</comment>
<proteinExistence type="inferred from homology"/>
<gene>
    <name evidence="9" type="ORF">AKL21_01785</name>
</gene>
<organism evidence="9 10">
    <name type="scientific">Enterococcus canintestini</name>
    <dbReference type="NCBI Taxonomy" id="317010"/>
    <lineage>
        <taxon>Bacteria</taxon>
        <taxon>Bacillati</taxon>
        <taxon>Bacillota</taxon>
        <taxon>Bacilli</taxon>
        <taxon>Lactobacillales</taxon>
        <taxon>Enterococcaceae</taxon>
        <taxon>Enterococcus</taxon>
    </lineage>
</organism>
<keyword evidence="10" id="KW-1185">Reference proteome</keyword>
<evidence type="ECO:0000256" key="6">
    <source>
        <dbReference type="ARBA" id="ARBA00023136"/>
    </source>
</evidence>
<name>A0A267HTL4_9ENTE</name>
<dbReference type="PRINTS" id="PR00812">
    <property type="entry name" value="BCTERIALGSPF"/>
</dbReference>
<dbReference type="InterPro" id="IPR047692">
    <property type="entry name" value="T4P_ComGB"/>
</dbReference>
<dbReference type="AlphaFoldDB" id="A0A267HTL4"/>
<evidence type="ECO:0000256" key="7">
    <source>
        <dbReference type="SAM" id="Phobius"/>
    </source>
</evidence>
<reference evidence="9 10" key="1">
    <citation type="submission" date="2015-08" db="EMBL/GenBank/DDBJ databases">
        <title>Enterococcus genome sequence.</title>
        <authorList>
            <person name="Acedo J.Z."/>
            <person name="Vederas J.C."/>
        </authorList>
    </citation>
    <scope>NUCLEOTIDE SEQUENCE [LARGE SCALE GENOMIC DNA]</scope>
    <source>
        <strain evidence="9 10">49</strain>
    </source>
</reference>
<feature type="domain" description="Type II secretion system protein GspF" evidence="8">
    <location>
        <begin position="207"/>
        <end position="328"/>
    </location>
</feature>